<dbReference type="GO" id="GO:0006352">
    <property type="term" value="P:DNA-templated transcription initiation"/>
    <property type="evidence" value="ECO:0007669"/>
    <property type="project" value="InterPro"/>
</dbReference>
<reference evidence="2 3" key="1">
    <citation type="submission" date="2016-05" db="EMBL/GenBank/DDBJ databases">
        <title>Microbial solvent formation.</title>
        <authorList>
            <person name="Poehlein A."/>
            <person name="Montoya Solano J.D."/>
            <person name="Flitsch S."/>
            <person name="Krabben P."/>
            <person name="Duerre P."/>
            <person name="Daniel R."/>
        </authorList>
    </citation>
    <scope>NUCLEOTIDE SEQUENCE [LARGE SCALE GENOMIC DNA]</scope>
    <source>
        <strain evidence="2 3">DSM 2619</strain>
    </source>
</reference>
<comment type="caution">
    <text evidence="2">The sequence shown here is derived from an EMBL/GenBank/DDBJ whole genome shotgun (WGS) entry which is preliminary data.</text>
</comment>
<name>A0A1S8T8G0_9CLOT</name>
<evidence type="ECO:0000313" key="3">
    <source>
        <dbReference type="Proteomes" id="UP000190890"/>
    </source>
</evidence>
<dbReference type="OrthoDB" id="1905863at2"/>
<evidence type="ECO:0000313" key="2">
    <source>
        <dbReference type="EMBL" id="OOM73978.1"/>
    </source>
</evidence>
<feature type="domain" description="RNA polymerase sigma-70 region 4" evidence="1">
    <location>
        <begin position="84"/>
        <end position="131"/>
    </location>
</feature>
<dbReference type="GO" id="GO:0003700">
    <property type="term" value="F:DNA-binding transcription factor activity"/>
    <property type="evidence" value="ECO:0007669"/>
    <property type="project" value="InterPro"/>
</dbReference>
<dbReference type="Proteomes" id="UP000190890">
    <property type="component" value="Unassembled WGS sequence"/>
</dbReference>
<sequence>MKNMNETVERIKSYKETLADIKELDFKIQELDGGISRRNENSLGIRLSKSNVVYSEAEEMFERKNELLAQKLEKDIQIKRINNALSILEPEEREIIKNIYINRKRYYIIQDKLNLSYQRIKQLEKQAILKMVKYVLPSW</sequence>
<accession>A0A1S8T8G0</accession>
<dbReference type="RefSeq" id="WP_077849164.1">
    <property type="nucleotide sequence ID" value="NZ_LZZM01000206.1"/>
</dbReference>
<dbReference type="InterPro" id="IPR013324">
    <property type="entry name" value="RNA_pol_sigma_r3/r4-like"/>
</dbReference>
<dbReference type="Gene3D" id="1.20.140.160">
    <property type="match status" value="1"/>
</dbReference>
<gene>
    <name evidence="2" type="primary">rpoH</name>
    <name evidence="2" type="ORF">CLPUN_42160</name>
</gene>
<dbReference type="SUPFAM" id="SSF88659">
    <property type="entry name" value="Sigma3 and sigma4 domains of RNA polymerase sigma factors"/>
    <property type="match status" value="1"/>
</dbReference>
<organism evidence="2 3">
    <name type="scientific">Clostridium puniceum</name>
    <dbReference type="NCBI Taxonomy" id="29367"/>
    <lineage>
        <taxon>Bacteria</taxon>
        <taxon>Bacillati</taxon>
        <taxon>Bacillota</taxon>
        <taxon>Clostridia</taxon>
        <taxon>Eubacteriales</taxon>
        <taxon>Clostridiaceae</taxon>
        <taxon>Clostridium</taxon>
    </lineage>
</organism>
<proteinExistence type="predicted"/>
<protein>
    <submittedName>
        <fullName evidence="2">RNA polymerase sigma factor RpoH</fullName>
    </submittedName>
</protein>
<evidence type="ECO:0000259" key="1">
    <source>
        <dbReference type="Pfam" id="PF04545"/>
    </source>
</evidence>
<dbReference type="EMBL" id="LZZM01000206">
    <property type="protein sequence ID" value="OOM73978.1"/>
    <property type="molecule type" value="Genomic_DNA"/>
</dbReference>
<keyword evidence="3" id="KW-1185">Reference proteome</keyword>
<dbReference type="AlphaFoldDB" id="A0A1S8T8G0"/>
<dbReference type="Pfam" id="PF04545">
    <property type="entry name" value="Sigma70_r4"/>
    <property type="match status" value="1"/>
</dbReference>
<dbReference type="InterPro" id="IPR007630">
    <property type="entry name" value="RNA_pol_sigma70_r4"/>
</dbReference>